<dbReference type="SMART" id="SM00199">
    <property type="entry name" value="SCY"/>
    <property type="match status" value="1"/>
</dbReference>
<dbReference type="InterPro" id="IPR039809">
    <property type="entry name" value="Chemokine_b/g/d"/>
</dbReference>
<dbReference type="Gene3D" id="2.40.50.40">
    <property type="match status" value="1"/>
</dbReference>
<dbReference type="GO" id="GO:0005615">
    <property type="term" value="C:extracellular space"/>
    <property type="evidence" value="ECO:0007669"/>
    <property type="project" value="UniProtKB-KW"/>
</dbReference>
<feature type="signal peptide" evidence="9">
    <location>
        <begin position="1"/>
        <end position="21"/>
    </location>
</feature>
<reference evidence="11 12" key="1">
    <citation type="submission" date="2024-09" db="EMBL/GenBank/DDBJ databases">
        <title>A chromosome-level genome assembly of Gray's grenadier anchovy, Coilia grayii.</title>
        <authorList>
            <person name="Fu Z."/>
        </authorList>
    </citation>
    <scope>NUCLEOTIDE SEQUENCE [LARGE SCALE GENOMIC DNA]</scope>
    <source>
        <strain evidence="11">G4</strain>
        <tissue evidence="11">Muscle</tissue>
    </source>
</reference>
<accession>A0ABD1J7L6</accession>
<comment type="subunit">
    <text evidence="8">Self-associates. Also heterodimer of MIP-1-alpha(4-69) and MIP-1-beta(3-69). Interacts with CCR1.</text>
</comment>
<dbReference type="GO" id="GO:0005125">
    <property type="term" value="F:cytokine activity"/>
    <property type="evidence" value="ECO:0007669"/>
    <property type="project" value="UniProtKB-KW"/>
</dbReference>
<evidence type="ECO:0000256" key="9">
    <source>
        <dbReference type="RuleBase" id="RU361150"/>
    </source>
</evidence>
<dbReference type="SUPFAM" id="SSF54117">
    <property type="entry name" value="Interleukin 8-like chemokines"/>
    <property type="match status" value="1"/>
</dbReference>
<evidence type="ECO:0000259" key="10">
    <source>
        <dbReference type="SMART" id="SM00199"/>
    </source>
</evidence>
<evidence type="ECO:0000256" key="1">
    <source>
        <dbReference type="ARBA" id="ARBA00004613"/>
    </source>
</evidence>
<evidence type="ECO:0000313" key="12">
    <source>
        <dbReference type="Proteomes" id="UP001591681"/>
    </source>
</evidence>
<dbReference type="GO" id="GO:0006935">
    <property type="term" value="P:chemotaxis"/>
    <property type="evidence" value="ECO:0007669"/>
    <property type="project" value="UniProtKB-KW"/>
</dbReference>
<keyword evidence="9" id="KW-0145">Chemotaxis</keyword>
<evidence type="ECO:0000256" key="5">
    <source>
        <dbReference type="ARBA" id="ARBA00022729"/>
    </source>
</evidence>
<dbReference type="PANTHER" id="PTHR12015:SF183">
    <property type="entry name" value="C-C MOTIF CHEMOKINE 3"/>
    <property type="match status" value="1"/>
</dbReference>
<dbReference type="PANTHER" id="PTHR12015">
    <property type="entry name" value="SMALL INDUCIBLE CYTOKINE A"/>
    <property type="match status" value="1"/>
</dbReference>
<comment type="subcellular location">
    <subcellularLocation>
        <location evidence="1 9">Secreted</location>
    </subcellularLocation>
</comment>
<evidence type="ECO:0000256" key="8">
    <source>
        <dbReference type="ARBA" id="ARBA00046726"/>
    </source>
</evidence>
<sequence>MKLFWITTVFAFLLFVIYTQAQHKAGPEQCCFYFYTRNIPERFIKTYQPTHSSCPKKAIIFTTTRDKQICVDPDMESVQRVISKLSENDPNQHFPLA</sequence>
<keyword evidence="6" id="KW-1015">Disulfide bond</keyword>
<comment type="similarity">
    <text evidence="2 9">Belongs to the intercrine beta (chemokine CC) family.</text>
</comment>
<evidence type="ECO:0000256" key="3">
    <source>
        <dbReference type="ARBA" id="ARBA00022514"/>
    </source>
</evidence>
<dbReference type="InterPro" id="IPR001811">
    <property type="entry name" value="Chemokine_IL8-like_dom"/>
</dbReference>
<dbReference type="EMBL" id="JBHFQA010000019">
    <property type="protein sequence ID" value="KAL2082320.1"/>
    <property type="molecule type" value="Genomic_DNA"/>
</dbReference>
<evidence type="ECO:0000256" key="7">
    <source>
        <dbReference type="ARBA" id="ARBA00044740"/>
    </source>
</evidence>
<organism evidence="11 12">
    <name type="scientific">Coilia grayii</name>
    <name type="common">Gray's grenadier anchovy</name>
    <dbReference type="NCBI Taxonomy" id="363190"/>
    <lineage>
        <taxon>Eukaryota</taxon>
        <taxon>Metazoa</taxon>
        <taxon>Chordata</taxon>
        <taxon>Craniata</taxon>
        <taxon>Vertebrata</taxon>
        <taxon>Euteleostomi</taxon>
        <taxon>Actinopterygii</taxon>
        <taxon>Neopterygii</taxon>
        <taxon>Teleostei</taxon>
        <taxon>Clupei</taxon>
        <taxon>Clupeiformes</taxon>
        <taxon>Clupeoidei</taxon>
        <taxon>Engraulidae</taxon>
        <taxon>Coilinae</taxon>
        <taxon>Coilia</taxon>
    </lineage>
</organism>
<dbReference type="InterPro" id="IPR000827">
    <property type="entry name" value="Chemokine_CC_CS"/>
</dbReference>
<dbReference type="CDD" id="cd00272">
    <property type="entry name" value="Chemokine_CC"/>
    <property type="match status" value="1"/>
</dbReference>
<dbReference type="Proteomes" id="UP001591681">
    <property type="component" value="Unassembled WGS sequence"/>
</dbReference>
<evidence type="ECO:0000313" key="11">
    <source>
        <dbReference type="EMBL" id="KAL2082320.1"/>
    </source>
</evidence>
<keyword evidence="3 9" id="KW-0202">Cytokine</keyword>
<comment type="function">
    <text evidence="7">Monokine with inflammatory and chemokinetic properties. Binds to CCR1, CCR4 and CCR5. One of the major HIV-suppressive factors produced by CD8+ T-cells. Recombinant MIP-1-alpha induces a dose-dependent inhibition of different strains of HIV-1, HIV-2, and simian immunodeficiency virus (SIV).</text>
</comment>
<gene>
    <name evidence="11" type="ORF">ACEWY4_022138</name>
</gene>
<dbReference type="InterPro" id="IPR036048">
    <property type="entry name" value="Interleukin_8-like_sf"/>
</dbReference>
<keyword evidence="12" id="KW-1185">Reference proteome</keyword>
<evidence type="ECO:0000256" key="6">
    <source>
        <dbReference type="ARBA" id="ARBA00023157"/>
    </source>
</evidence>
<keyword evidence="4 9" id="KW-0964">Secreted</keyword>
<feature type="chain" id="PRO_5044528660" description="C-C motif chemokine" evidence="9">
    <location>
        <begin position="22"/>
        <end position="97"/>
    </location>
</feature>
<dbReference type="PROSITE" id="PS00472">
    <property type="entry name" value="SMALL_CYTOKINES_CC"/>
    <property type="match status" value="1"/>
</dbReference>
<protein>
    <recommendedName>
        <fullName evidence="9">C-C motif chemokine</fullName>
    </recommendedName>
</protein>
<name>A0ABD1J7L6_9TELE</name>
<dbReference type="Pfam" id="PF00048">
    <property type="entry name" value="IL8"/>
    <property type="match status" value="1"/>
</dbReference>
<evidence type="ECO:0000256" key="2">
    <source>
        <dbReference type="ARBA" id="ARBA00010868"/>
    </source>
</evidence>
<proteinExistence type="inferred from homology"/>
<comment type="caution">
    <text evidence="11">The sequence shown here is derived from an EMBL/GenBank/DDBJ whole genome shotgun (WGS) entry which is preliminary data.</text>
</comment>
<keyword evidence="5 9" id="KW-0732">Signal</keyword>
<feature type="domain" description="Chemokine interleukin-8-like" evidence="10">
    <location>
        <begin position="27"/>
        <end position="85"/>
    </location>
</feature>
<evidence type="ECO:0000256" key="4">
    <source>
        <dbReference type="ARBA" id="ARBA00022525"/>
    </source>
</evidence>
<dbReference type="FunFam" id="2.40.50.40:FF:000002">
    <property type="entry name" value="C-C motif chemokine"/>
    <property type="match status" value="1"/>
</dbReference>
<dbReference type="AlphaFoldDB" id="A0ABD1J7L6"/>